<reference evidence="1 2" key="1">
    <citation type="journal article" date="2011" name="J. Bacteriol.">
        <title>Genome of Ochrobactrum anthropi ATCC 49188 T, a versatile opportunistic pathogen and symbiont of several eukaryotic hosts.</title>
        <authorList>
            <person name="Chain P.S."/>
            <person name="Lang D.M."/>
            <person name="Comerci D.J."/>
            <person name="Malfatti S.A."/>
            <person name="Vergez L.M."/>
            <person name="Shin M."/>
            <person name="Ugalde R.A."/>
            <person name="Garcia E."/>
            <person name="Tolmasky M.E."/>
        </authorList>
    </citation>
    <scope>NUCLEOTIDE SEQUENCE [LARGE SCALE GENOMIC DNA]</scope>
    <source>
        <strain evidence="2">ATCC 49188 / DSM 6882 / CCUG 24695 / JCM 21032 / LMG 3331 / NBRC 15819 / NCTC 12168 / Alc 37</strain>
    </source>
</reference>
<gene>
    <name evidence="1" type="ordered locus">Oant_1149</name>
</gene>
<dbReference type="AlphaFoldDB" id="A6WY14"/>
<dbReference type="KEGG" id="oan:Oant_1149"/>
<keyword evidence="2" id="KW-1185">Reference proteome</keyword>
<accession>A6WY14</accession>
<dbReference type="GO" id="GO:0003677">
    <property type="term" value="F:DNA binding"/>
    <property type="evidence" value="ECO:0007669"/>
    <property type="project" value="InterPro"/>
</dbReference>
<sequence>MVRRRSSPIDLFVTEMPTSLNTGSRFPLRVHSPTHSRPGRPVHFNLAILKGTGDFGRVIAREFLEFAKVYQKATADSHLIALRSFLVSFVGELQGENTELQSVTSGRWRQFAAVWFYDLKSDAALSDITANGYLSSNRMFFNHLQKRHMVPKFRWPSPVPCARGTPRPAVSSVNATSVQDALLKSWDEIDRAAWAELLLLNDLASPTTVKKRSSIILRVVRHYAQKEIRKWWGIFQESKKLIIDNKSFDFIKYCEKYEYTVNGELKRKRGWRDELKSLSNLLVYVDRKFDGVMPGKNDDPHFVKCAYHYHSNSLKGRFHLEYESLTSLLTLILLERPKMNLASPLSMKRKDFSKITVGEHQARWTKARAKYRRLSDDLPSGCASALRIGSNANITAAQALRVIDVLSRPLQAKALPGEDDQLVLVRDTFDGRAVGKSANPQWISKQWIMFRSRSGLLSALGFTLSQFRPTGAIGEFFTSGDIFKVADLLGQKDIRITARYIDNLAADTVDAGAVRPVQDSLTIALGRRTGRSLRELGISPEREAHIRQAAFSSGFLGYNLTGTPGEAKAKVDALESILCGSKFLIVETAEVAAEIIAFKEHIVANGKAIKGTTRYEEFWLPLIAVCTQIIESMAASVIRDAKKLLAERPIFYGPVL</sequence>
<evidence type="ECO:0000313" key="1">
    <source>
        <dbReference type="EMBL" id="ABS13868.1"/>
    </source>
</evidence>
<dbReference type="InterPro" id="IPR011010">
    <property type="entry name" value="DNA_brk_join_enz"/>
</dbReference>
<protein>
    <submittedName>
        <fullName evidence="1">Uncharacterized protein</fullName>
    </submittedName>
</protein>
<dbReference type="PATRIC" id="fig|439375.7.peg.1202"/>
<organism evidence="1 2">
    <name type="scientific">Brucella anthropi (strain ATCC 49188 / DSM 6882 / CCUG 24695 / JCM 21032 / LMG 3331 / NBRC 15819 / NCTC 12168 / Alc 37)</name>
    <name type="common">Ochrobactrum anthropi</name>
    <dbReference type="NCBI Taxonomy" id="439375"/>
    <lineage>
        <taxon>Bacteria</taxon>
        <taxon>Pseudomonadati</taxon>
        <taxon>Pseudomonadota</taxon>
        <taxon>Alphaproteobacteria</taxon>
        <taxon>Hyphomicrobiales</taxon>
        <taxon>Brucellaceae</taxon>
        <taxon>Brucella/Ochrobactrum group</taxon>
        <taxon>Brucella</taxon>
    </lineage>
</organism>
<evidence type="ECO:0000313" key="2">
    <source>
        <dbReference type="Proteomes" id="UP000002301"/>
    </source>
</evidence>
<name>A6WY14_BRUA4</name>
<dbReference type="HOGENOM" id="CLU_417867_0_0_5"/>
<dbReference type="Proteomes" id="UP000002301">
    <property type="component" value="Chromosome 1"/>
</dbReference>
<proteinExistence type="predicted"/>
<dbReference type="EMBL" id="CP000758">
    <property type="protein sequence ID" value="ABS13868.1"/>
    <property type="molecule type" value="Genomic_DNA"/>
</dbReference>
<dbReference type="SUPFAM" id="SSF56349">
    <property type="entry name" value="DNA breaking-rejoining enzymes"/>
    <property type="match status" value="1"/>
</dbReference>
<dbReference type="STRING" id="439375.Oant_1149"/>